<evidence type="ECO:0000313" key="2">
    <source>
        <dbReference type="Proteomes" id="UP001233836"/>
    </source>
</evidence>
<dbReference type="PROSITE" id="PS51257">
    <property type="entry name" value="PROKAR_LIPOPROTEIN"/>
    <property type="match status" value="1"/>
</dbReference>
<proteinExistence type="predicted"/>
<organism evidence="1 2">
    <name type="scientific">Paenibacillus tundrae</name>
    <dbReference type="NCBI Taxonomy" id="528187"/>
    <lineage>
        <taxon>Bacteria</taxon>
        <taxon>Bacillati</taxon>
        <taxon>Bacillota</taxon>
        <taxon>Bacilli</taxon>
        <taxon>Bacillales</taxon>
        <taxon>Paenibacillaceae</taxon>
        <taxon>Paenibacillus</taxon>
    </lineage>
</organism>
<protein>
    <recommendedName>
        <fullName evidence="3">Small peptidoglycan-associated lipoprotein</fullName>
    </recommendedName>
</protein>
<comment type="caution">
    <text evidence="1">The sequence shown here is derived from an EMBL/GenBank/DDBJ whole genome shotgun (WGS) entry which is preliminary data.</text>
</comment>
<keyword evidence="2" id="KW-1185">Reference proteome</keyword>
<dbReference type="RefSeq" id="WP_307217514.1">
    <property type="nucleotide sequence ID" value="NZ_JAUSTI010000008.1"/>
</dbReference>
<reference evidence="1 2" key="1">
    <citation type="submission" date="2023-07" db="EMBL/GenBank/DDBJ databases">
        <title>Sorghum-associated microbial communities from plants grown in Nebraska, USA.</title>
        <authorList>
            <person name="Schachtman D."/>
        </authorList>
    </citation>
    <scope>NUCLEOTIDE SEQUENCE [LARGE SCALE GENOMIC DNA]</scope>
    <source>
        <strain evidence="1 2">DS1314</strain>
    </source>
</reference>
<dbReference type="EMBL" id="JAUSTI010000008">
    <property type="protein sequence ID" value="MDQ0171842.1"/>
    <property type="molecule type" value="Genomic_DNA"/>
</dbReference>
<sequence>MRKLGSLIVLGVLITLISGCGENNREKAIAYLLGTPRESDEISIVVFNDQKLEDSFVRDLQTNIDYINNHIRIKDPIMNVNLINVKEYNPYKYENIFDLKTYPSIILFQNEELLAQFHEPKEILEYVQNEKDK</sequence>
<dbReference type="Proteomes" id="UP001233836">
    <property type="component" value="Unassembled WGS sequence"/>
</dbReference>
<gene>
    <name evidence="1" type="ORF">J2T19_003304</name>
</gene>
<evidence type="ECO:0008006" key="3">
    <source>
        <dbReference type="Google" id="ProtNLM"/>
    </source>
</evidence>
<evidence type="ECO:0000313" key="1">
    <source>
        <dbReference type="EMBL" id="MDQ0171842.1"/>
    </source>
</evidence>
<name>A0ABT9WFR7_9BACL</name>
<accession>A0ABT9WFR7</accession>